<dbReference type="AlphaFoldDB" id="A0A7I4AC58"/>
<dbReference type="Gene3D" id="2.130.10.10">
    <property type="entry name" value="YVTN repeat-like/Quinoprotein amine dehydrogenase"/>
    <property type="match status" value="1"/>
</dbReference>
<feature type="compositionally biased region" description="Low complexity" evidence="4">
    <location>
        <begin position="449"/>
        <end position="459"/>
    </location>
</feature>
<feature type="compositionally biased region" description="Basic and acidic residues" evidence="4">
    <location>
        <begin position="478"/>
        <end position="490"/>
    </location>
</feature>
<evidence type="ECO:0000256" key="3">
    <source>
        <dbReference type="PROSITE-ProRule" id="PRU00221"/>
    </source>
</evidence>
<dbReference type="InParanoid" id="A0A7I4AC58"/>
<feature type="region of interest" description="Disordered" evidence="4">
    <location>
        <begin position="439"/>
        <end position="490"/>
    </location>
</feature>
<feature type="region of interest" description="Disordered" evidence="4">
    <location>
        <begin position="397"/>
        <end position="427"/>
    </location>
</feature>
<dbReference type="PANTHER" id="PTHR14221:SF0">
    <property type="entry name" value="WD REPEAT-CONTAINING PROTEIN 44"/>
    <property type="match status" value="1"/>
</dbReference>
<dbReference type="SUPFAM" id="SSF50978">
    <property type="entry name" value="WD40 repeat-like"/>
    <property type="match status" value="1"/>
</dbReference>
<dbReference type="PROSITE" id="PS50294">
    <property type="entry name" value="WD_REPEATS_REGION"/>
    <property type="match status" value="3"/>
</dbReference>
<dbReference type="EnsemblPlants" id="Pp3c12_17730V3.8">
    <property type="protein sequence ID" value="Pp3c12_17730V3.8"/>
    <property type="gene ID" value="Pp3c12_17730"/>
</dbReference>
<evidence type="ECO:0000256" key="1">
    <source>
        <dbReference type="ARBA" id="ARBA00022574"/>
    </source>
</evidence>
<dbReference type="PRINTS" id="PR00320">
    <property type="entry name" value="GPROTEINBRPT"/>
</dbReference>
<feature type="region of interest" description="Disordered" evidence="4">
    <location>
        <begin position="1012"/>
        <end position="1032"/>
    </location>
</feature>
<dbReference type="OrthoDB" id="408728at2759"/>
<dbReference type="FunFam" id="2.130.10.10:FF:001729">
    <property type="entry name" value="Predicted protein"/>
    <property type="match status" value="1"/>
</dbReference>
<gene>
    <name evidence="5" type="primary">LOC112289689</name>
</gene>
<reference evidence="5 6" key="1">
    <citation type="journal article" date="2008" name="Science">
        <title>The Physcomitrella genome reveals evolutionary insights into the conquest of land by plants.</title>
        <authorList>
            <person name="Rensing S."/>
            <person name="Lang D."/>
            <person name="Zimmer A."/>
            <person name="Terry A."/>
            <person name="Salamov A."/>
            <person name="Shapiro H."/>
            <person name="Nishiyama T."/>
            <person name="Perroud P.-F."/>
            <person name="Lindquist E."/>
            <person name="Kamisugi Y."/>
            <person name="Tanahashi T."/>
            <person name="Sakakibara K."/>
            <person name="Fujita T."/>
            <person name="Oishi K."/>
            <person name="Shin-I T."/>
            <person name="Kuroki Y."/>
            <person name="Toyoda A."/>
            <person name="Suzuki Y."/>
            <person name="Hashimoto A."/>
            <person name="Yamaguchi K."/>
            <person name="Sugano A."/>
            <person name="Kohara Y."/>
            <person name="Fujiyama A."/>
            <person name="Anterola A."/>
            <person name="Aoki S."/>
            <person name="Ashton N."/>
            <person name="Barbazuk W.B."/>
            <person name="Barker E."/>
            <person name="Bennetzen J."/>
            <person name="Bezanilla M."/>
            <person name="Blankenship R."/>
            <person name="Cho S.H."/>
            <person name="Dutcher S."/>
            <person name="Estelle M."/>
            <person name="Fawcett J.A."/>
            <person name="Gundlach H."/>
            <person name="Hanada K."/>
            <person name="Heyl A."/>
            <person name="Hicks K.A."/>
            <person name="Hugh J."/>
            <person name="Lohr M."/>
            <person name="Mayer K."/>
            <person name="Melkozernov A."/>
            <person name="Murata T."/>
            <person name="Nelson D."/>
            <person name="Pils B."/>
            <person name="Prigge M."/>
            <person name="Reiss B."/>
            <person name="Renner T."/>
            <person name="Rombauts S."/>
            <person name="Rushton P."/>
            <person name="Sanderfoot A."/>
            <person name="Schween G."/>
            <person name="Shiu S.-H."/>
            <person name="Stueber K."/>
            <person name="Theodoulou F.L."/>
            <person name="Tu H."/>
            <person name="Van de Peer Y."/>
            <person name="Verrier P.J."/>
            <person name="Waters E."/>
            <person name="Wood A."/>
            <person name="Yang L."/>
            <person name="Cove D."/>
            <person name="Cuming A."/>
            <person name="Hasebe M."/>
            <person name="Lucas S."/>
            <person name="Mishler D.B."/>
            <person name="Reski R."/>
            <person name="Grigoriev I."/>
            <person name="Quatrano R.S."/>
            <person name="Boore J.L."/>
        </authorList>
    </citation>
    <scope>NUCLEOTIDE SEQUENCE [LARGE SCALE GENOMIC DNA]</scope>
    <source>
        <strain evidence="5 6">cv. Gransden 2004</strain>
    </source>
</reference>
<dbReference type="InterPro" id="IPR001680">
    <property type="entry name" value="WD40_rpt"/>
</dbReference>
<proteinExistence type="predicted"/>
<feature type="compositionally biased region" description="Basic and acidic residues" evidence="4">
    <location>
        <begin position="601"/>
        <end position="619"/>
    </location>
</feature>
<sequence length="1104" mass="121487">MGEDFVSDDEFHETFEDITSSSSSDSADEGNGRCVRMRAAGVAPAVGIDRPSIWTSSAFKSKFSVWKDVPGTINERRERFFKQMGLKGFRDDSTDAHDATLVGGFDSSEVGLKTSRTLREKVATGIRADEYVLGFRLRDPWILKLRSTNGFTVKLICEKCGSKRKGVLTQGNAHLESFRPEDSGIHAERALSSLSTENGFKTDSGIGHKGPQANHEKKVADTYSIAREGDSEPDSNPSGPRFSISPGQKTCDCADSVTIDGIHHLDENRGNGSEFISKLGNIHETLNSNSSSPLESAPRVESIFQHVASSSQDKLFQFLDTDGEYEIGSPDSQNPVENLMEERFKIRDLDSGKQFLMKKFNRDGSLNMLREIGTGKDLTFAEFEKALGLISPVTQEMKRRQRVSDGQIRSKNPESKTDNKAPAVTKRKSWLRKLKGSMKRNSKGGLVKSTSARSVAVSDSVDDTDASSVAGSLSGDASPKRDSSFAGLDRGEFTKRGSLSGLPVDDIDDSIRRKPLKVKVRLRQKSSRDLSDLHLTQEILAHQGAIWTMKFSPDGRYLASAGQDRVIHVWEVVDSPMMAESDLWGGFGKSDRELGRMEDSLKSAKAGQDRNTTKNDNEGSTKCGKGTSRKQKSTNLSKGPVPKLFWLSEKPMCSFKGHTEDILDLSWSQSQFLLSSSMDKTVRLWHISYDECLRIFPHNDYVTCAQFNPLDDRYFLSGSLDDKVRIWSIPDHHVVDWSDLQEMVTAVCYTADGKRAIVGSYKGTCRFYNATGNKLQLEAHIDVREESKKARGKKITGLHCMPGDPKKVLVTSNDSRVRVYDGLNLVAKYKGLRNVKSQISSSFSPSGDFIVSASEDSRVLVWSSFNKDTSNKTSLYRRDKQLSCEEFTARHVSVAITWPDSSARSASEPLGRSDRFGSVQVASESESSPPKEESSMVAVKCTEDNSKCPSYCLGRSPLGIFGSGRKNSVAVADELTSTKQVECENLGKHGHQLDASPVDISAKVPVQSLSLENSPPHLQRRPSFFPEGGLRGTATWPEEKLDSLRMTRPNMTQAASITSNISTAEATPTRDLAPVSAAWGLVIVTAGLGGEITAFQNYGFPVRL</sequence>
<dbReference type="InterPro" id="IPR019775">
    <property type="entry name" value="WD40_repeat_CS"/>
</dbReference>
<dbReference type="Proteomes" id="UP000006727">
    <property type="component" value="Chromosome 12"/>
</dbReference>
<feature type="repeat" description="WD" evidence="3">
    <location>
        <begin position="655"/>
        <end position="695"/>
    </location>
</feature>
<dbReference type="EMBL" id="ABEU02000012">
    <property type="status" value="NOT_ANNOTATED_CDS"/>
    <property type="molecule type" value="Genomic_DNA"/>
</dbReference>
<protein>
    <recommendedName>
        <fullName evidence="7">WD repeat-containing protein 44</fullName>
    </recommendedName>
</protein>
<dbReference type="PROSITE" id="PS50082">
    <property type="entry name" value="WD_REPEATS_2"/>
    <property type="match status" value="4"/>
</dbReference>
<feature type="repeat" description="WD" evidence="3">
    <location>
        <begin position="842"/>
        <end position="863"/>
    </location>
</feature>
<dbReference type="InterPro" id="IPR036322">
    <property type="entry name" value="WD40_repeat_dom_sf"/>
</dbReference>
<keyword evidence="1 3" id="KW-0853">WD repeat</keyword>
<evidence type="ECO:0000256" key="4">
    <source>
        <dbReference type="SAM" id="MobiDB-lite"/>
    </source>
</evidence>
<dbReference type="InterPro" id="IPR040324">
    <property type="entry name" value="WDR44/Dgr2"/>
</dbReference>
<feature type="region of interest" description="Disordered" evidence="4">
    <location>
        <begin position="902"/>
        <end position="936"/>
    </location>
</feature>
<dbReference type="InterPro" id="IPR020472">
    <property type="entry name" value="WD40_PAC1"/>
</dbReference>
<evidence type="ECO:0000256" key="2">
    <source>
        <dbReference type="ARBA" id="ARBA00022737"/>
    </source>
</evidence>
<dbReference type="FunCoup" id="A0A7I4AC58">
    <property type="interactions" value="3547"/>
</dbReference>
<accession>A0A7I4AC58</accession>
<dbReference type="PROSITE" id="PS00678">
    <property type="entry name" value="WD_REPEATS_1"/>
    <property type="match status" value="1"/>
</dbReference>
<evidence type="ECO:0008006" key="7">
    <source>
        <dbReference type="Google" id="ProtNLM"/>
    </source>
</evidence>
<dbReference type="InterPro" id="IPR015943">
    <property type="entry name" value="WD40/YVTN_repeat-like_dom_sf"/>
</dbReference>
<reference evidence="5 6" key="2">
    <citation type="journal article" date="2018" name="Plant J.">
        <title>The Physcomitrella patens chromosome-scale assembly reveals moss genome structure and evolution.</title>
        <authorList>
            <person name="Lang D."/>
            <person name="Ullrich K.K."/>
            <person name="Murat F."/>
            <person name="Fuchs J."/>
            <person name="Jenkins J."/>
            <person name="Haas F.B."/>
            <person name="Piednoel M."/>
            <person name="Gundlach H."/>
            <person name="Van Bel M."/>
            <person name="Meyberg R."/>
            <person name="Vives C."/>
            <person name="Morata J."/>
            <person name="Symeonidi A."/>
            <person name="Hiss M."/>
            <person name="Muchero W."/>
            <person name="Kamisugi Y."/>
            <person name="Saleh O."/>
            <person name="Blanc G."/>
            <person name="Decker E.L."/>
            <person name="van Gessel N."/>
            <person name="Grimwood J."/>
            <person name="Hayes R.D."/>
            <person name="Graham S.W."/>
            <person name="Gunter L.E."/>
            <person name="McDaniel S.F."/>
            <person name="Hoernstein S.N.W."/>
            <person name="Larsson A."/>
            <person name="Li F.W."/>
            <person name="Perroud P.F."/>
            <person name="Phillips J."/>
            <person name="Ranjan P."/>
            <person name="Rokshar D.S."/>
            <person name="Rothfels C.J."/>
            <person name="Schneider L."/>
            <person name="Shu S."/>
            <person name="Stevenson D.W."/>
            <person name="Thummler F."/>
            <person name="Tillich M."/>
            <person name="Villarreal Aguilar J.C."/>
            <person name="Widiez T."/>
            <person name="Wong G.K."/>
            <person name="Wymore A."/>
            <person name="Zhang Y."/>
            <person name="Zimmer A.D."/>
            <person name="Quatrano R.S."/>
            <person name="Mayer K.F.X."/>
            <person name="Goodstein D."/>
            <person name="Casacuberta J.M."/>
            <person name="Vandepoele K."/>
            <person name="Reski R."/>
            <person name="Cuming A.C."/>
            <person name="Tuskan G.A."/>
            <person name="Maumus F."/>
            <person name="Salse J."/>
            <person name="Schmutz J."/>
            <person name="Rensing S.A."/>
        </authorList>
    </citation>
    <scope>NUCLEOTIDE SEQUENCE [LARGE SCALE GENOMIC DNA]</scope>
    <source>
        <strain evidence="5 6">cv. Gransden 2004</strain>
    </source>
</reference>
<feature type="repeat" description="WD" evidence="3">
    <location>
        <begin position="539"/>
        <end position="580"/>
    </location>
</feature>
<reference evidence="5" key="3">
    <citation type="submission" date="2020-12" db="UniProtKB">
        <authorList>
            <consortium name="EnsemblPlants"/>
        </authorList>
    </citation>
    <scope>IDENTIFICATION</scope>
</reference>
<dbReference type="PANTHER" id="PTHR14221">
    <property type="entry name" value="WD REPEAT DOMAIN 44"/>
    <property type="match status" value="1"/>
</dbReference>
<feature type="repeat" description="WD" evidence="3">
    <location>
        <begin position="695"/>
        <end position="729"/>
    </location>
</feature>
<dbReference type="Gramene" id="Pp3c12_17730V3.8">
    <property type="protein sequence ID" value="Pp3c12_17730V3.8"/>
    <property type="gene ID" value="Pp3c12_17730"/>
</dbReference>
<name>A0A7I4AC58_PHYPA</name>
<keyword evidence="2" id="KW-0677">Repeat</keyword>
<evidence type="ECO:0000313" key="5">
    <source>
        <dbReference type="EnsemblPlants" id="Pp3c12_17730V3.8"/>
    </source>
</evidence>
<organism evidence="5 6">
    <name type="scientific">Physcomitrium patens</name>
    <name type="common">Spreading-leaved earth moss</name>
    <name type="synonym">Physcomitrella patens</name>
    <dbReference type="NCBI Taxonomy" id="3218"/>
    <lineage>
        <taxon>Eukaryota</taxon>
        <taxon>Viridiplantae</taxon>
        <taxon>Streptophyta</taxon>
        <taxon>Embryophyta</taxon>
        <taxon>Bryophyta</taxon>
        <taxon>Bryophytina</taxon>
        <taxon>Bryopsida</taxon>
        <taxon>Funariidae</taxon>
        <taxon>Funariales</taxon>
        <taxon>Funariaceae</taxon>
        <taxon>Physcomitrium</taxon>
    </lineage>
</organism>
<keyword evidence="6" id="KW-1185">Reference proteome</keyword>
<feature type="region of interest" description="Disordered" evidence="4">
    <location>
        <begin position="601"/>
        <end position="637"/>
    </location>
</feature>
<dbReference type="SMART" id="SM00320">
    <property type="entry name" value="WD40"/>
    <property type="match status" value="6"/>
</dbReference>
<dbReference type="Pfam" id="PF00400">
    <property type="entry name" value="WD40"/>
    <property type="match status" value="4"/>
</dbReference>
<feature type="region of interest" description="Disordered" evidence="4">
    <location>
        <begin position="197"/>
        <end position="248"/>
    </location>
</feature>
<evidence type="ECO:0000313" key="6">
    <source>
        <dbReference type="Proteomes" id="UP000006727"/>
    </source>
</evidence>